<dbReference type="FunFam" id="1.25.10.10:FF:000009">
    <property type="entry name" value="Importin subunit alpha"/>
    <property type="match status" value="1"/>
</dbReference>
<dbReference type="SUPFAM" id="SSF53474">
    <property type="entry name" value="alpha/beta-Hydrolases"/>
    <property type="match status" value="1"/>
</dbReference>
<dbReference type="STRING" id="6334.A0A0V1BD87"/>
<evidence type="ECO:0000256" key="1">
    <source>
        <dbReference type="ARBA" id="ARBA00010394"/>
    </source>
</evidence>
<dbReference type="Gene3D" id="1.20.5.690">
    <property type="entry name" value="Importin-alpha, importin-beta-binding domain"/>
    <property type="match status" value="1"/>
</dbReference>
<reference evidence="8 9" key="1">
    <citation type="submission" date="2015-01" db="EMBL/GenBank/DDBJ databases">
        <title>Evolution of Trichinella species and genotypes.</title>
        <authorList>
            <person name="Korhonen P.K."/>
            <person name="Edoardo P."/>
            <person name="Giuseppe L.R."/>
            <person name="Gasser R.B."/>
        </authorList>
    </citation>
    <scope>NUCLEOTIDE SEQUENCE [LARGE SCALE GENOMIC DNA]</scope>
    <source>
        <strain evidence="8">ISS3</strain>
    </source>
</reference>
<keyword evidence="4" id="KW-0653">Protein transport</keyword>
<protein>
    <submittedName>
        <fullName evidence="8">Importin subunit alpha-4</fullName>
    </submittedName>
</protein>
<evidence type="ECO:0000256" key="5">
    <source>
        <dbReference type="PROSITE-ProRule" id="PRU00259"/>
    </source>
</evidence>
<dbReference type="Pfam" id="PF07859">
    <property type="entry name" value="Abhydrolase_3"/>
    <property type="match status" value="2"/>
</dbReference>
<feature type="repeat" description="ARM" evidence="5">
    <location>
        <begin position="117"/>
        <end position="160"/>
    </location>
</feature>
<dbReference type="InParanoid" id="A0A0V1BD87"/>
<dbReference type="PANTHER" id="PTHR23316">
    <property type="entry name" value="IMPORTIN ALPHA"/>
    <property type="match status" value="1"/>
</dbReference>
<evidence type="ECO:0000259" key="7">
    <source>
        <dbReference type="PROSITE" id="PS51214"/>
    </source>
</evidence>
<dbReference type="InterPro" id="IPR032413">
    <property type="entry name" value="Arm_3"/>
</dbReference>
<proteinExistence type="inferred from homology"/>
<dbReference type="GO" id="GO:0061608">
    <property type="term" value="F:nuclear import signal receptor activity"/>
    <property type="evidence" value="ECO:0007669"/>
    <property type="project" value="InterPro"/>
</dbReference>
<dbReference type="InterPro" id="IPR013094">
    <property type="entry name" value="AB_hydrolase_3"/>
</dbReference>
<dbReference type="InterPro" id="IPR016024">
    <property type="entry name" value="ARM-type_fold"/>
</dbReference>
<dbReference type="Pfam" id="PF00514">
    <property type="entry name" value="Arm"/>
    <property type="match status" value="6"/>
</dbReference>
<gene>
    <name evidence="8" type="primary">KPNA3</name>
    <name evidence="8" type="ORF">T01_5882</name>
</gene>
<dbReference type="AlphaFoldDB" id="A0A0V1BD87"/>
<dbReference type="Pfam" id="PF01749">
    <property type="entry name" value="IBB"/>
    <property type="match status" value="1"/>
</dbReference>
<dbReference type="eggNOG" id="KOG0166">
    <property type="taxonomic scope" value="Eukaryota"/>
</dbReference>
<feature type="repeat" description="ARM" evidence="5">
    <location>
        <begin position="160"/>
        <end position="187"/>
    </location>
</feature>
<dbReference type="EMBL" id="JYDH01000060">
    <property type="protein sequence ID" value="KRY34919.1"/>
    <property type="molecule type" value="Genomic_DNA"/>
</dbReference>
<dbReference type="PROSITE" id="PS51214">
    <property type="entry name" value="IBB"/>
    <property type="match status" value="1"/>
</dbReference>
<feature type="repeat" description="ARM" evidence="5">
    <location>
        <begin position="371"/>
        <end position="399"/>
    </location>
</feature>
<sequence>LFFGFTMSDHVNNTRILHFKNKGRNADELRRRRTDMSFELRKSKREDTLSKKRSIHVQSVEIDEATTSVLRDGNGLLMILQNAQSPDPIVQLNAVQQARKLLSSDRNPPIDDLIRSGILPVLVNCLGPHNSPELQFEAAWALTNIASGTSEQTKAVVHSGAVPLFLQLLQSPHMNVCEQAVWALGNIIGDGPHFRDYCIELGIIDPLLEFIKREVPIGFLRNVAWVIVNLCRSKEPPPSALTISKLLPALSVLVHHPDMSVLVDTVWALSYLTDGGNDQIQMVIDAGVVPKLVQLLNHREVKVQAAALRAVGNIVTGSDEQTQVVLNCEALSYMPELLAHQKEKINKEAVWFLSNITAGNREQVQAVINAGLIPTIIKLLEKSDFATQKEAAWAISNVTISGQREEVAFMVSQGVIPAMCSQLNSRDVQVVQVILDGLNNILKMAGDEVEVITQQIEDCGGLDHIETLQTHENEEIYKLAYEILDKYFTDDDDLMGGNSEEIISFDKCNHEFLSLMSSIQKEGPLPFGLAFSFCSITHSPFGKMTVSFARCHRPGFFLSTPGSRFPVNSVILESYCLLRDRQAYEFYENFSSFRRLYDKMFSRRFAVIFSLTCLFAYWFYRPLPNRLADRNVLQIIEPLIRIVYVFPIKILSYAGSDWQIYWARKSLHTLARLSTWAHSMSSDVESFDSQFDGVPVRIYIPKTLHSDGALVFIHGGGFVLFDVETYDALTRDLASETGMVTVSINYRLPPENIFPAAVEDCERALVHFLREGYQALRVNPLKVALIGDSAGGNLVAVTTQRLQRFHDLPSLKLQVLIYPFLQLLDLKTPSYRTALNEYAGTALLEPESLARYILMYLGLDTKHTEALLKNSHRSLVDRYGEQYGYISHSHLPKSFALEAFSNAESCVQDENLAALMEPYIFDPNFSPLLSENLTNLPPALIVTCEYDILRDEGFFYAKRLKEHNVDVFWWHLEDGFHGMFNMHRLLSLARAQLTKMSAFIRAMIGNSKTESEVATITMSRFTLTDQLHNKSPRQFFIPLDDSVWSPYRLILFTIFVISALPTFFSNEEMRGHKPSCWFALSLIHVSGFALM</sequence>
<evidence type="ECO:0000256" key="6">
    <source>
        <dbReference type="PROSITE-ProRule" id="PRU00561"/>
    </source>
</evidence>
<dbReference type="GO" id="GO:0016787">
    <property type="term" value="F:hydrolase activity"/>
    <property type="evidence" value="ECO:0007669"/>
    <property type="project" value="InterPro"/>
</dbReference>
<feature type="non-terminal residue" evidence="8">
    <location>
        <position position="1"/>
    </location>
</feature>
<dbReference type="Proteomes" id="UP000054776">
    <property type="component" value="Unassembled WGS sequence"/>
</dbReference>
<dbReference type="OrthoDB" id="29145at2759"/>
<feature type="repeat" description="ARM" evidence="5">
    <location>
        <begin position="287"/>
        <end position="325"/>
    </location>
</feature>
<dbReference type="eggNOG" id="KOG1515">
    <property type="taxonomic scope" value="Eukaryota"/>
</dbReference>
<dbReference type="InterPro" id="IPR000225">
    <property type="entry name" value="Armadillo"/>
</dbReference>
<dbReference type="Gene3D" id="3.40.50.1820">
    <property type="entry name" value="alpha/beta hydrolase"/>
    <property type="match status" value="1"/>
</dbReference>
<evidence type="ECO:0000256" key="4">
    <source>
        <dbReference type="ARBA" id="ARBA00022927"/>
    </source>
</evidence>
<dbReference type="InterPro" id="IPR011989">
    <property type="entry name" value="ARM-like"/>
</dbReference>
<name>A0A0V1BD87_TRISP</name>
<dbReference type="PROSITE" id="PS50176">
    <property type="entry name" value="ARM_REPEAT"/>
    <property type="match status" value="4"/>
</dbReference>
<accession>A0A0V1BD87</accession>
<dbReference type="InterPro" id="IPR029058">
    <property type="entry name" value="AB_hydrolase_fold"/>
</dbReference>
<dbReference type="Gene3D" id="1.25.10.10">
    <property type="entry name" value="Leucine-rich Repeat Variant"/>
    <property type="match status" value="1"/>
</dbReference>
<evidence type="ECO:0000313" key="9">
    <source>
        <dbReference type="Proteomes" id="UP000054776"/>
    </source>
</evidence>
<dbReference type="SMART" id="SM00185">
    <property type="entry name" value="ARM"/>
    <property type="match status" value="8"/>
</dbReference>
<dbReference type="Pfam" id="PF16186">
    <property type="entry name" value="Arm_3"/>
    <property type="match status" value="1"/>
</dbReference>
<evidence type="ECO:0000256" key="3">
    <source>
        <dbReference type="ARBA" id="ARBA00022737"/>
    </source>
</evidence>
<keyword evidence="2 6" id="KW-0813">Transport</keyword>
<comment type="caution">
    <text evidence="8">The sequence shown here is derived from an EMBL/GenBank/DDBJ whole genome shotgun (WGS) entry which is preliminary data.</text>
</comment>
<comment type="similarity">
    <text evidence="1">Belongs to the importin alpha family.</text>
</comment>
<organism evidence="8 9">
    <name type="scientific">Trichinella spiralis</name>
    <name type="common">Trichina worm</name>
    <dbReference type="NCBI Taxonomy" id="6334"/>
    <lineage>
        <taxon>Eukaryota</taxon>
        <taxon>Metazoa</taxon>
        <taxon>Ecdysozoa</taxon>
        <taxon>Nematoda</taxon>
        <taxon>Enoplea</taxon>
        <taxon>Dorylaimia</taxon>
        <taxon>Trichinellida</taxon>
        <taxon>Trichinellidae</taxon>
        <taxon>Trichinella</taxon>
    </lineage>
</organism>
<dbReference type="InterPro" id="IPR002652">
    <property type="entry name" value="Importin-a_IBB"/>
</dbReference>
<dbReference type="GO" id="GO:0005634">
    <property type="term" value="C:nucleus"/>
    <property type="evidence" value="ECO:0007669"/>
    <property type="project" value="UniProtKB-ARBA"/>
</dbReference>
<keyword evidence="9" id="KW-1185">Reference proteome</keyword>
<dbReference type="GO" id="GO:0006607">
    <property type="term" value="P:NLS-bearing protein import into nucleus"/>
    <property type="evidence" value="ECO:0007669"/>
    <property type="project" value="UniProtKB-ARBA"/>
</dbReference>
<evidence type="ECO:0000313" key="8">
    <source>
        <dbReference type="EMBL" id="KRY34919.1"/>
    </source>
</evidence>
<dbReference type="SUPFAM" id="SSF48371">
    <property type="entry name" value="ARM repeat"/>
    <property type="match status" value="1"/>
</dbReference>
<dbReference type="InterPro" id="IPR036975">
    <property type="entry name" value="Importin-a_IBB_sf"/>
</dbReference>
<evidence type="ECO:0000256" key="2">
    <source>
        <dbReference type="ARBA" id="ARBA00022448"/>
    </source>
</evidence>
<feature type="domain" description="IBB" evidence="7">
    <location>
        <begin position="1"/>
        <end position="62"/>
    </location>
</feature>
<keyword evidence="3" id="KW-0677">Repeat</keyword>